<sequence length="429" mass="48389">AGIKSLVLDAGPLLTQSYNAIQHLADAFYTTPSVYNEIRDEKARQNLLLWGDRLEVRQPKPEYIKAVTDFSKKTGDYAVLSSTDLHIIALCYEIECDLNNGDWRLRKFPGQKHINGANPSRPAEEQERLKQELDQKEEDAKLRAVEAQNKKSTKAETTLTEVTKTIQQVTVEDSQATEEQTEQKSTEEVEDDQAVIVETEDMDSDEEGGEWITASNIQEKIEKDGGETLERSPTQRVIKAAMSTGDFAMQNVALQIGLNLVNPTNGLQIKKVKNFMLRCHACFHIMPIPKDGKPHHFCPRCGSATLLRCTVTTTAAGKIQVHLKKNMQWSHRGDKFSMGTPQSKKSQKNFNRHGDNVVLLREDQKEYQKAVKNDMWKRQQNEKVLDEWIGGSADGVMTPFSVSGMKRDATKHTGVKIGMGRFINSKRRS</sequence>
<dbReference type="SMART" id="SM00670">
    <property type="entry name" value="PINc"/>
    <property type="match status" value="1"/>
</dbReference>
<organism evidence="11 12">
    <name type="scientific">Nadsonia fulvescens var. elongata DSM 6958</name>
    <dbReference type="NCBI Taxonomy" id="857566"/>
    <lineage>
        <taxon>Eukaryota</taxon>
        <taxon>Fungi</taxon>
        <taxon>Dikarya</taxon>
        <taxon>Ascomycota</taxon>
        <taxon>Saccharomycotina</taxon>
        <taxon>Dipodascomycetes</taxon>
        <taxon>Dipodascales</taxon>
        <taxon>Dipodascales incertae sedis</taxon>
        <taxon>Nadsonia</taxon>
    </lineage>
</organism>
<keyword evidence="4 8" id="KW-0479">Metal-binding</keyword>
<feature type="domain" description="PIN" evidence="10">
    <location>
        <begin position="4"/>
        <end position="107"/>
    </location>
</feature>
<feature type="non-terminal residue" evidence="11">
    <location>
        <position position="429"/>
    </location>
</feature>
<proteinExistence type="inferred from homology"/>
<evidence type="ECO:0000313" key="11">
    <source>
        <dbReference type="EMBL" id="ODQ67262.1"/>
    </source>
</evidence>
<dbReference type="GO" id="GO:0004521">
    <property type="term" value="F:RNA endonuclease activity"/>
    <property type="evidence" value="ECO:0007669"/>
    <property type="project" value="InterPro"/>
</dbReference>
<dbReference type="InterPro" id="IPR014881">
    <property type="entry name" value="NOB1_Zn-bd"/>
</dbReference>
<accession>A0A1E3PQR8</accession>
<protein>
    <submittedName>
        <fullName evidence="11">D-site 20S pre-rRNA nuclease</fullName>
    </submittedName>
</protein>
<evidence type="ECO:0000256" key="8">
    <source>
        <dbReference type="PIRSR" id="PIRSR037125-1"/>
    </source>
</evidence>
<feature type="region of interest" description="Disordered" evidence="9">
    <location>
        <begin position="332"/>
        <end position="354"/>
    </location>
</feature>
<dbReference type="InterPro" id="IPR017117">
    <property type="entry name" value="Nob1_euk"/>
</dbReference>
<keyword evidence="5" id="KW-0378">Hydrolase</keyword>
<dbReference type="Pfam" id="PF17146">
    <property type="entry name" value="PIN_6"/>
    <property type="match status" value="1"/>
</dbReference>
<dbReference type="Gene3D" id="3.40.50.1010">
    <property type="entry name" value="5'-nuclease"/>
    <property type="match status" value="1"/>
</dbReference>
<dbReference type="PANTHER" id="PTHR12814">
    <property type="entry name" value="RNA-BINDING PROTEIN NOB1"/>
    <property type="match status" value="1"/>
</dbReference>
<dbReference type="Pfam" id="PF08772">
    <property type="entry name" value="Zn_ribbon_NOB1"/>
    <property type="match status" value="1"/>
</dbReference>
<evidence type="ECO:0000256" key="6">
    <source>
        <dbReference type="ARBA" id="ARBA00022833"/>
    </source>
</evidence>
<keyword evidence="3" id="KW-0540">Nuclease</keyword>
<feature type="non-terminal residue" evidence="11">
    <location>
        <position position="1"/>
    </location>
</feature>
<dbReference type="GO" id="GO:0046872">
    <property type="term" value="F:metal ion binding"/>
    <property type="evidence" value="ECO:0007669"/>
    <property type="project" value="UniProtKB-KW"/>
</dbReference>
<feature type="region of interest" description="Disordered" evidence="9">
    <location>
        <begin position="112"/>
        <end position="135"/>
    </location>
</feature>
<feature type="binding site" evidence="8">
    <location>
        <position position="279"/>
    </location>
    <ligand>
        <name>Zn(2+)</name>
        <dbReference type="ChEBI" id="CHEBI:29105"/>
    </ligand>
</feature>
<dbReference type="PANTHER" id="PTHR12814:SF2">
    <property type="entry name" value="RNA-BINDING PROTEIN NOB1"/>
    <property type="match status" value="1"/>
</dbReference>
<feature type="binding site" evidence="8">
    <location>
        <position position="301"/>
    </location>
    <ligand>
        <name>Zn(2+)</name>
        <dbReference type="ChEBI" id="CHEBI:29105"/>
    </ligand>
</feature>
<evidence type="ECO:0000256" key="7">
    <source>
        <dbReference type="ARBA" id="ARBA00023242"/>
    </source>
</evidence>
<gene>
    <name evidence="11" type="ORF">NADFUDRAFT_11304</name>
</gene>
<evidence type="ECO:0000256" key="3">
    <source>
        <dbReference type="ARBA" id="ARBA00022722"/>
    </source>
</evidence>
<comment type="similarity">
    <text evidence="2">Belongs to the NOB1 family.</text>
</comment>
<feature type="binding site" evidence="8">
    <location>
        <position position="282"/>
    </location>
    <ligand>
        <name>Zn(2+)</name>
        <dbReference type="ChEBI" id="CHEBI:29105"/>
    </ligand>
</feature>
<feature type="binding site" evidence="8">
    <location>
        <position position="298"/>
    </location>
    <ligand>
        <name>Zn(2+)</name>
        <dbReference type="ChEBI" id="CHEBI:29105"/>
    </ligand>
</feature>
<evidence type="ECO:0000256" key="5">
    <source>
        <dbReference type="ARBA" id="ARBA00022801"/>
    </source>
</evidence>
<dbReference type="STRING" id="857566.A0A1E3PQR8"/>
<feature type="compositionally biased region" description="Basic and acidic residues" evidence="9">
    <location>
        <begin position="122"/>
        <end position="135"/>
    </location>
</feature>
<dbReference type="GO" id="GO:0016787">
    <property type="term" value="F:hydrolase activity"/>
    <property type="evidence" value="ECO:0007669"/>
    <property type="project" value="UniProtKB-KW"/>
</dbReference>
<dbReference type="InterPro" id="IPR036283">
    <property type="entry name" value="NOB1_Zf-like_sf"/>
</dbReference>
<dbReference type="GO" id="GO:0005737">
    <property type="term" value="C:cytoplasm"/>
    <property type="evidence" value="ECO:0007669"/>
    <property type="project" value="UniProtKB-ARBA"/>
</dbReference>
<evidence type="ECO:0000256" key="2">
    <source>
        <dbReference type="ARBA" id="ARBA00005858"/>
    </source>
</evidence>
<evidence type="ECO:0000256" key="4">
    <source>
        <dbReference type="ARBA" id="ARBA00022723"/>
    </source>
</evidence>
<dbReference type="PIRSF" id="PIRSF037125">
    <property type="entry name" value="D-site_20S_pre-rRNA_nuclease"/>
    <property type="match status" value="1"/>
</dbReference>
<dbReference type="GO" id="GO:0031981">
    <property type="term" value="C:nuclear lumen"/>
    <property type="evidence" value="ECO:0007669"/>
    <property type="project" value="UniProtKB-ARBA"/>
</dbReference>
<keyword evidence="6 8" id="KW-0862">Zinc</keyword>
<dbReference type="AlphaFoldDB" id="A0A1E3PQR8"/>
<keyword evidence="7" id="KW-0539">Nucleus</keyword>
<dbReference type="InterPro" id="IPR002716">
    <property type="entry name" value="PIN_dom"/>
</dbReference>
<reference evidence="11 12" key="1">
    <citation type="journal article" date="2016" name="Proc. Natl. Acad. Sci. U.S.A.">
        <title>Comparative genomics of biotechnologically important yeasts.</title>
        <authorList>
            <person name="Riley R."/>
            <person name="Haridas S."/>
            <person name="Wolfe K.H."/>
            <person name="Lopes M.R."/>
            <person name="Hittinger C.T."/>
            <person name="Goeker M."/>
            <person name="Salamov A.A."/>
            <person name="Wisecaver J.H."/>
            <person name="Long T.M."/>
            <person name="Calvey C.H."/>
            <person name="Aerts A.L."/>
            <person name="Barry K.W."/>
            <person name="Choi C."/>
            <person name="Clum A."/>
            <person name="Coughlan A.Y."/>
            <person name="Deshpande S."/>
            <person name="Douglass A.P."/>
            <person name="Hanson S.J."/>
            <person name="Klenk H.-P."/>
            <person name="LaButti K.M."/>
            <person name="Lapidus A."/>
            <person name="Lindquist E.A."/>
            <person name="Lipzen A.M."/>
            <person name="Meier-Kolthoff J.P."/>
            <person name="Ohm R.A."/>
            <person name="Otillar R.P."/>
            <person name="Pangilinan J.L."/>
            <person name="Peng Y."/>
            <person name="Rokas A."/>
            <person name="Rosa C.A."/>
            <person name="Scheuner C."/>
            <person name="Sibirny A.A."/>
            <person name="Slot J.C."/>
            <person name="Stielow J.B."/>
            <person name="Sun H."/>
            <person name="Kurtzman C.P."/>
            <person name="Blackwell M."/>
            <person name="Grigoriev I.V."/>
            <person name="Jeffries T.W."/>
        </authorList>
    </citation>
    <scope>NUCLEOTIDE SEQUENCE [LARGE SCALE GENOMIC DNA]</scope>
    <source>
        <strain evidence="11 12">DSM 6958</strain>
    </source>
</reference>
<evidence type="ECO:0000259" key="10">
    <source>
        <dbReference type="SMART" id="SM00670"/>
    </source>
</evidence>
<dbReference type="SUPFAM" id="SSF144206">
    <property type="entry name" value="NOB1 zinc finger-like"/>
    <property type="match status" value="1"/>
</dbReference>
<dbReference type="GO" id="GO:0030490">
    <property type="term" value="P:maturation of SSU-rRNA"/>
    <property type="evidence" value="ECO:0007669"/>
    <property type="project" value="TreeGrafter"/>
</dbReference>
<name>A0A1E3PQR8_9ASCO</name>
<comment type="subcellular location">
    <subcellularLocation>
        <location evidence="1">Nucleus</location>
    </subcellularLocation>
</comment>
<dbReference type="InterPro" id="IPR039907">
    <property type="entry name" value="NOB1"/>
</dbReference>
<keyword evidence="12" id="KW-1185">Reference proteome</keyword>
<dbReference type="EMBL" id="KV454407">
    <property type="protein sequence ID" value="ODQ67262.1"/>
    <property type="molecule type" value="Genomic_DNA"/>
</dbReference>
<evidence type="ECO:0000256" key="1">
    <source>
        <dbReference type="ARBA" id="ARBA00004123"/>
    </source>
</evidence>
<dbReference type="InterPro" id="IPR033411">
    <property type="entry name" value="Ribonuclease_PIN"/>
</dbReference>
<dbReference type="Proteomes" id="UP000095009">
    <property type="component" value="Unassembled WGS sequence"/>
</dbReference>
<dbReference type="OrthoDB" id="446759at2759"/>
<dbReference type="GO" id="GO:0030688">
    <property type="term" value="C:preribosome, small subunit precursor"/>
    <property type="evidence" value="ECO:0007669"/>
    <property type="project" value="TreeGrafter"/>
</dbReference>
<dbReference type="Gene3D" id="6.20.210.10">
    <property type="entry name" value="Nin one binding (NOB1), Zn-ribbon-like"/>
    <property type="match status" value="1"/>
</dbReference>
<feature type="region of interest" description="Disordered" evidence="9">
    <location>
        <begin position="170"/>
        <end position="190"/>
    </location>
</feature>
<dbReference type="CDD" id="cd09876">
    <property type="entry name" value="PIN_Nob1-like"/>
    <property type="match status" value="1"/>
</dbReference>
<evidence type="ECO:0000313" key="12">
    <source>
        <dbReference type="Proteomes" id="UP000095009"/>
    </source>
</evidence>
<dbReference type="FunFam" id="3.40.50.1010:FF:000020">
    <property type="entry name" value="20S-pre-rRNA D-site endonuclease NOB1"/>
    <property type="match status" value="1"/>
</dbReference>
<evidence type="ECO:0000256" key="9">
    <source>
        <dbReference type="SAM" id="MobiDB-lite"/>
    </source>
</evidence>